<dbReference type="Pfam" id="PF01031">
    <property type="entry name" value="Dynamin_M"/>
    <property type="match status" value="1"/>
</dbReference>
<organism evidence="5 6">
    <name type="scientific">Chaetomium strumarium</name>
    <dbReference type="NCBI Taxonomy" id="1170767"/>
    <lineage>
        <taxon>Eukaryota</taxon>
        <taxon>Fungi</taxon>
        <taxon>Dikarya</taxon>
        <taxon>Ascomycota</taxon>
        <taxon>Pezizomycotina</taxon>
        <taxon>Sordariomycetes</taxon>
        <taxon>Sordariomycetidae</taxon>
        <taxon>Sordariales</taxon>
        <taxon>Chaetomiaceae</taxon>
        <taxon>Chaetomium</taxon>
    </lineage>
</organism>
<dbReference type="GO" id="GO:0005874">
    <property type="term" value="C:microtubule"/>
    <property type="evidence" value="ECO:0007669"/>
    <property type="project" value="TreeGrafter"/>
</dbReference>
<sequence>MENPASTPKVVPDVSFLAELISSDSRALLDTIDGLKKIQVGDDKVNLPKVIVVGNRSSGKSSVLEAITGIQFPIDRALCTRFATELILRRADEIAVNVSIQYAERPPSGAQGGGGAREPFHKATFDEDALPNIIREAKERMGICDNGTQKFSRDVLLIEVARPDVYPLTLVDLPGISHSTAADQSLEDQSIVNQLIESYMKKPNCIILAVVAANDHLVDQKVLQEARKHDPKWERTIGVITKPDLPCSHEREYLDLANGRNNMHSGTLGWHVLRNMSGQERSSGDEDRDTIEERFFKSGTWSSINPANRGVKSLRRTLSKAILGQIKTCLPKLIQDIKNKLKIRQEDLARLGKARSGTEEQRSYLLGIADEYQRLARDAIEGRYRANPGFFGGIGQTATKLRAELRNRNRAFHVIMETNGGRFRILREGGDYASTELAEPNDELPGHLRQLIKEYSIRDPEPKDESTLKADLQSQACFSRGGELPGEAVEELALQLFREQIEPWHDITWMHLRETLKVVQAFVHRAFIHVIGADEQVEEAILTRYVDPFFDKKEEDLRCKLEELLLPYSSGYGPLLEAEFILGMRSMAERRRLQHDRPKRLQQQSCGVEFSQGECLSEDRPLAFRDLEDPERNECCTEKAIDWMTVYYEMSLRTFTDNIINLAVEGCLVRDIPTILTPRDVCGMAPETLEALASESQESRSQRQWLEREVRILQEGLRECQRHERRSLPS</sequence>
<dbReference type="GO" id="GO:0048312">
    <property type="term" value="P:intracellular distribution of mitochondria"/>
    <property type="evidence" value="ECO:0007669"/>
    <property type="project" value="TreeGrafter"/>
</dbReference>
<dbReference type="GO" id="GO:0005739">
    <property type="term" value="C:mitochondrion"/>
    <property type="evidence" value="ECO:0007669"/>
    <property type="project" value="TreeGrafter"/>
</dbReference>
<dbReference type="GO" id="GO:0016559">
    <property type="term" value="P:peroxisome fission"/>
    <property type="evidence" value="ECO:0007669"/>
    <property type="project" value="TreeGrafter"/>
</dbReference>
<dbReference type="PROSITE" id="PS51388">
    <property type="entry name" value="GED"/>
    <property type="match status" value="1"/>
</dbReference>
<evidence type="ECO:0000259" key="3">
    <source>
        <dbReference type="PROSITE" id="PS51388"/>
    </source>
</evidence>
<evidence type="ECO:0000259" key="4">
    <source>
        <dbReference type="PROSITE" id="PS51718"/>
    </source>
</evidence>
<dbReference type="Proteomes" id="UP001273166">
    <property type="component" value="Unassembled WGS sequence"/>
</dbReference>
<dbReference type="PRINTS" id="PR00195">
    <property type="entry name" value="DYNAMIN"/>
</dbReference>
<evidence type="ECO:0000313" key="5">
    <source>
        <dbReference type="EMBL" id="KAK3303067.1"/>
    </source>
</evidence>
<reference evidence="5" key="1">
    <citation type="journal article" date="2023" name="Mol. Phylogenet. Evol.">
        <title>Genome-scale phylogeny and comparative genomics of the fungal order Sordariales.</title>
        <authorList>
            <person name="Hensen N."/>
            <person name="Bonometti L."/>
            <person name="Westerberg I."/>
            <person name="Brannstrom I.O."/>
            <person name="Guillou S."/>
            <person name="Cros-Aarteil S."/>
            <person name="Calhoun S."/>
            <person name="Haridas S."/>
            <person name="Kuo A."/>
            <person name="Mondo S."/>
            <person name="Pangilinan J."/>
            <person name="Riley R."/>
            <person name="LaButti K."/>
            <person name="Andreopoulos B."/>
            <person name="Lipzen A."/>
            <person name="Chen C."/>
            <person name="Yan M."/>
            <person name="Daum C."/>
            <person name="Ng V."/>
            <person name="Clum A."/>
            <person name="Steindorff A."/>
            <person name="Ohm R.A."/>
            <person name="Martin F."/>
            <person name="Silar P."/>
            <person name="Natvig D.O."/>
            <person name="Lalanne C."/>
            <person name="Gautier V."/>
            <person name="Ament-Velasquez S.L."/>
            <person name="Kruys A."/>
            <person name="Hutchinson M.I."/>
            <person name="Powell A.J."/>
            <person name="Barry K."/>
            <person name="Miller A.N."/>
            <person name="Grigoriev I.V."/>
            <person name="Debuchy R."/>
            <person name="Gladieux P."/>
            <person name="Hiltunen Thoren M."/>
            <person name="Johannesson H."/>
        </authorList>
    </citation>
    <scope>NUCLEOTIDE SEQUENCE</scope>
    <source>
        <strain evidence="5">CBS 333.67</strain>
    </source>
</reference>
<dbReference type="InterPro" id="IPR000375">
    <property type="entry name" value="Dynamin_stalk"/>
</dbReference>
<evidence type="ECO:0000256" key="1">
    <source>
        <dbReference type="ARBA" id="ARBA00022741"/>
    </source>
</evidence>
<keyword evidence="5" id="KW-0378">Hydrolase</keyword>
<proteinExistence type="predicted"/>
<dbReference type="SUPFAM" id="SSF52540">
    <property type="entry name" value="P-loop containing nucleoside triphosphate hydrolases"/>
    <property type="match status" value="1"/>
</dbReference>
<dbReference type="SMART" id="SM00053">
    <property type="entry name" value="DYNc"/>
    <property type="match status" value="1"/>
</dbReference>
<name>A0AAJ0GN73_9PEZI</name>
<accession>A0AAJ0GN73</accession>
<dbReference type="RefSeq" id="XP_062718847.1">
    <property type="nucleotide sequence ID" value="XM_062865176.1"/>
</dbReference>
<dbReference type="GO" id="GO:0003924">
    <property type="term" value="F:GTPase activity"/>
    <property type="evidence" value="ECO:0007669"/>
    <property type="project" value="InterPro"/>
</dbReference>
<dbReference type="PANTHER" id="PTHR11566:SF149">
    <property type="entry name" value="GTPASE, PUTATIVE (AFU_ORTHOLOGUE AFUA_6G11890)-RELATED"/>
    <property type="match status" value="1"/>
</dbReference>
<feature type="domain" description="GED" evidence="3">
    <location>
        <begin position="637"/>
        <end position="728"/>
    </location>
</feature>
<feature type="domain" description="Dynamin-type G" evidence="4">
    <location>
        <begin position="44"/>
        <end position="331"/>
    </location>
</feature>
<dbReference type="InterPro" id="IPR020850">
    <property type="entry name" value="GED_dom"/>
</dbReference>
<dbReference type="Pfam" id="PF00350">
    <property type="entry name" value="Dynamin_N"/>
    <property type="match status" value="1"/>
</dbReference>
<dbReference type="GO" id="GO:0005525">
    <property type="term" value="F:GTP binding"/>
    <property type="evidence" value="ECO:0007669"/>
    <property type="project" value="InterPro"/>
</dbReference>
<dbReference type="CDD" id="cd08771">
    <property type="entry name" value="DLP_1"/>
    <property type="match status" value="1"/>
</dbReference>
<dbReference type="GO" id="GO:0008017">
    <property type="term" value="F:microtubule binding"/>
    <property type="evidence" value="ECO:0007669"/>
    <property type="project" value="TreeGrafter"/>
</dbReference>
<dbReference type="GeneID" id="87884005"/>
<reference evidence="5" key="2">
    <citation type="submission" date="2023-06" db="EMBL/GenBank/DDBJ databases">
        <authorList>
            <consortium name="Lawrence Berkeley National Laboratory"/>
            <person name="Mondo S.J."/>
            <person name="Hensen N."/>
            <person name="Bonometti L."/>
            <person name="Westerberg I."/>
            <person name="Brannstrom I.O."/>
            <person name="Guillou S."/>
            <person name="Cros-Aarteil S."/>
            <person name="Calhoun S."/>
            <person name="Haridas S."/>
            <person name="Kuo A."/>
            <person name="Pangilinan J."/>
            <person name="Riley R."/>
            <person name="Labutti K."/>
            <person name="Andreopoulos B."/>
            <person name="Lipzen A."/>
            <person name="Chen C."/>
            <person name="Yanf M."/>
            <person name="Daum C."/>
            <person name="Ng V."/>
            <person name="Clum A."/>
            <person name="Steindorff A."/>
            <person name="Ohm R."/>
            <person name="Martin F."/>
            <person name="Silar P."/>
            <person name="Natvig D."/>
            <person name="Lalanne C."/>
            <person name="Gautier V."/>
            <person name="Ament-Velasquez S.L."/>
            <person name="Kruys A."/>
            <person name="Hutchinson M.I."/>
            <person name="Powell A.J."/>
            <person name="Barry K."/>
            <person name="Miller A.N."/>
            <person name="Grigoriev I.V."/>
            <person name="Debuchy R."/>
            <person name="Gladieux P."/>
            <person name="Thoren M.H."/>
            <person name="Johannesson H."/>
        </authorList>
    </citation>
    <scope>NUCLEOTIDE SEQUENCE</scope>
    <source>
        <strain evidence="5">CBS 333.67</strain>
    </source>
</reference>
<keyword evidence="1" id="KW-0547">Nucleotide-binding</keyword>
<dbReference type="EMBL" id="JAUDZG010000006">
    <property type="protein sequence ID" value="KAK3303067.1"/>
    <property type="molecule type" value="Genomic_DNA"/>
</dbReference>
<protein>
    <submittedName>
        <fullName evidence="5">P-loop containing nucleoside triphosphate hydrolase protein</fullName>
    </submittedName>
</protein>
<dbReference type="InterPro" id="IPR001401">
    <property type="entry name" value="Dynamin_GTPase"/>
</dbReference>
<evidence type="ECO:0000313" key="6">
    <source>
        <dbReference type="Proteomes" id="UP001273166"/>
    </source>
</evidence>
<dbReference type="GO" id="GO:0000266">
    <property type="term" value="P:mitochondrial fission"/>
    <property type="evidence" value="ECO:0007669"/>
    <property type="project" value="TreeGrafter"/>
</dbReference>
<keyword evidence="2" id="KW-0342">GTP-binding</keyword>
<dbReference type="PANTHER" id="PTHR11566">
    <property type="entry name" value="DYNAMIN"/>
    <property type="match status" value="1"/>
</dbReference>
<dbReference type="GO" id="GO:0006897">
    <property type="term" value="P:endocytosis"/>
    <property type="evidence" value="ECO:0007669"/>
    <property type="project" value="TreeGrafter"/>
</dbReference>
<dbReference type="InterPro" id="IPR030381">
    <property type="entry name" value="G_DYNAMIN_dom"/>
</dbReference>
<dbReference type="InterPro" id="IPR027417">
    <property type="entry name" value="P-loop_NTPase"/>
</dbReference>
<dbReference type="InterPro" id="IPR045063">
    <property type="entry name" value="Dynamin_N"/>
</dbReference>
<dbReference type="InterPro" id="IPR022812">
    <property type="entry name" value="Dynamin"/>
</dbReference>
<dbReference type="PROSITE" id="PS51718">
    <property type="entry name" value="G_DYNAMIN_2"/>
    <property type="match status" value="1"/>
</dbReference>
<keyword evidence="6" id="KW-1185">Reference proteome</keyword>
<dbReference type="Gene3D" id="3.40.50.300">
    <property type="entry name" value="P-loop containing nucleotide triphosphate hydrolases"/>
    <property type="match status" value="1"/>
</dbReference>
<gene>
    <name evidence="5" type="ORF">B0T15DRAFT_402728</name>
</gene>
<dbReference type="GO" id="GO:0016020">
    <property type="term" value="C:membrane"/>
    <property type="evidence" value="ECO:0007669"/>
    <property type="project" value="TreeGrafter"/>
</dbReference>
<dbReference type="AlphaFoldDB" id="A0AAJ0GN73"/>
<comment type="caution">
    <text evidence="5">The sequence shown here is derived from an EMBL/GenBank/DDBJ whole genome shotgun (WGS) entry which is preliminary data.</text>
</comment>
<evidence type="ECO:0000256" key="2">
    <source>
        <dbReference type="ARBA" id="ARBA00023134"/>
    </source>
</evidence>